<dbReference type="AlphaFoldDB" id="R5XZ63"/>
<sequence length="164" mass="19022">MGSISNNRFKKLNKSLLGIDGDVDLIIEENDVLILNHISLERIFSISDHYQEKAQEAINLIHSANRIINFEQFSEDAINDGRIIRTLTKMLKEEDRLSRCFENFNNVVNVIDLFDLDINIQNSNGVDMIVYEDKNQLMDIIRLVRDSYYTSLINERQGIDDTLV</sequence>
<reference evidence="1" key="1">
    <citation type="submission" date="2012-11" db="EMBL/GenBank/DDBJ databases">
        <title>Dependencies among metagenomic species, viruses, plasmids and units of genetic variation.</title>
        <authorList>
            <person name="Nielsen H.B."/>
            <person name="Almeida M."/>
            <person name="Juncker A.S."/>
            <person name="Rasmussen S."/>
            <person name="Li J."/>
            <person name="Sunagawa S."/>
            <person name="Plichta D."/>
            <person name="Gautier L."/>
            <person name="Le Chatelier E."/>
            <person name="Peletier E."/>
            <person name="Bonde I."/>
            <person name="Nielsen T."/>
            <person name="Manichanh C."/>
            <person name="Arumugam M."/>
            <person name="Batto J."/>
            <person name="Santos M.B.Q.D."/>
            <person name="Blom N."/>
            <person name="Borruel N."/>
            <person name="Burgdorf K.S."/>
            <person name="Boumezbeur F."/>
            <person name="Casellas F."/>
            <person name="Dore J."/>
            <person name="Guarner F."/>
            <person name="Hansen T."/>
            <person name="Hildebrand F."/>
            <person name="Kaas R.S."/>
            <person name="Kennedy S."/>
            <person name="Kristiansen K."/>
            <person name="Kultima J.R."/>
            <person name="Leonard P."/>
            <person name="Levenez F."/>
            <person name="Lund O."/>
            <person name="Moumen B."/>
            <person name="Le Paslier D."/>
            <person name="Pons N."/>
            <person name="Pedersen O."/>
            <person name="Prifti E."/>
            <person name="Qin J."/>
            <person name="Raes J."/>
            <person name="Tap J."/>
            <person name="Tims S."/>
            <person name="Ussery D.W."/>
            <person name="Yamada T."/>
            <person name="MetaHit consortium"/>
            <person name="Renault P."/>
            <person name="Sicheritz-Ponten T."/>
            <person name="Bork P."/>
            <person name="Wang J."/>
            <person name="Brunak S."/>
            <person name="Ehrlich S.D."/>
        </authorList>
    </citation>
    <scope>NUCLEOTIDE SEQUENCE [LARGE SCALE GENOMIC DNA]</scope>
</reference>
<evidence type="ECO:0000313" key="1">
    <source>
        <dbReference type="EMBL" id="CDA09747.1"/>
    </source>
</evidence>
<dbReference type="Proteomes" id="UP000017980">
    <property type="component" value="Unassembled WGS sequence"/>
</dbReference>
<protein>
    <submittedName>
        <fullName evidence="1">Uncharacterized protein</fullName>
    </submittedName>
</protein>
<proteinExistence type="predicted"/>
<name>R5XZ63_9FIRM</name>
<dbReference type="InterPro" id="IPR032359">
    <property type="entry name" value="KwaB-like"/>
</dbReference>
<dbReference type="EMBL" id="CBBD010000024">
    <property type="protein sequence ID" value="CDA09747.1"/>
    <property type="molecule type" value="Genomic_DNA"/>
</dbReference>
<evidence type="ECO:0000313" key="2">
    <source>
        <dbReference type="Proteomes" id="UP000017980"/>
    </source>
</evidence>
<dbReference type="Pfam" id="PF16162">
    <property type="entry name" value="KwaB"/>
    <property type="match status" value="1"/>
</dbReference>
<accession>R5XZ63</accession>
<comment type="caution">
    <text evidence="1">The sequence shown here is derived from an EMBL/GenBank/DDBJ whole genome shotgun (WGS) entry which is preliminary data.</text>
</comment>
<gene>
    <name evidence="1" type="ORF">BN488_00800</name>
</gene>
<organism evidence="1 2">
    <name type="scientific">Intestinibacter bartlettii CAG:1329</name>
    <dbReference type="NCBI Taxonomy" id="1263063"/>
    <lineage>
        <taxon>Bacteria</taxon>
        <taxon>Bacillati</taxon>
        <taxon>Bacillota</taxon>
        <taxon>Clostridia</taxon>
        <taxon>Peptostreptococcales</taxon>
        <taxon>Peptostreptococcaceae</taxon>
        <taxon>Intestinibacter</taxon>
    </lineage>
</organism>